<gene>
    <name evidence="1" type="ORF">F4820DRAFT_430623</name>
</gene>
<reference evidence="1 2" key="1">
    <citation type="journal article" date="2022" name="New Phytol.">
        <title>Ecological generalism drives hyperdiversity of secondary metabolite gene clusters in xylarialean endophytes.</title>
        <authorList>
            <person name="Franco M.E.E."/>
            <person name="Wisecaver J.H."/>
            <person name="Arnold A.E."/>
            <person name="Ju Y.M."/>
            <person name="Slot J.C."/>
            <person name="Ahrendt S."/>
            <person name="Moore L.P."/>
            <person name="Eastman K.E."/>
            <person name="Scott K."/>
            <person name="Konkel Z."/>
            <person name="Mondo S.J."/>
            <person name="Kuo A."/>
            <person name="Hayes R.D."/>
            <person name="Haridas S."/>
            <person name="Andreopoulos B."/>
            <person name="Riley R."/>
            <person name="LaButti K."/>
            <person name="Pangilinan J."/>
            <person name="Lipzen A."/>
            <person name="Amirebrahimi M."/>
            <person name="Yan J."/>
            <person name="Adam C."/>
            <person name="Keymanesh K."/>
            <person name="Ng V."/>
            <person name="Louie K."/>
            <person name="Northen T."/>
            <person name="Drula E."/>
            <person name="Henrissat B."/>
            <person name="Hsieh H.M."/>
            <person name="Youens-Clark K."/>
            <person name="Lutzoni F."/>
            <person name="Miadlikowska J."/>
            <person name="Eastwood D.C."/>
            <person name="Hamelin R.C."/>
            <person name="Grigoriev I.V."/>
            <person name="U'Ren J.M."/>
        </authorList>
    </citation>
    <scope>NUCLEOTIDE SEQUENCE [LARGE SCALE GENOMIC DNA]</scope>
    <source>
        <strain evidence="1 2">CBS 119005</strain>
    </source>
</reference>
<proteinExistence type="predicted"/>
<evidence type="ECO:0000313" key="1">
    <source>
        <dbReference type="EMBL" id="KAI4862432.1"/>
    </source>
</evidence>
<accession>A0ACB9YSR6</accession>
<keyword evidence="2" id="KW-1185">Reference proteome</keyword>
<comment type="caution">
    <text evidence="1">The sequence shown here is derived from an EMBL/GenBank/DDBJ whole genome shotgun (WGS) entry which is preliminary data.</text>
</comment>
<protein>
    <submittedName>
        <fullName evidence="1">HotDog domain-containing protein</fullName>
    </submittedName>
</protein>
<name>A0ACB9YSR6_9PEZI</name>
<sequence length="185" mass="20070">MPGTPQNKSVPGVVLLEALMQYEGIKKAEAFLEISSETYKDPKKHEWMTSIVPYLSIVSHSSSPPHPNIVFRFNVQPIHSNGLGNLHGGCASTIFDACTTLPLHLISKPGFWQYTGVSRTLNVTYLRPIPVGTSVDIKCEVLQAGRTLCALRGEMRAVTEDGREGALLAVCEHGKASTDLLAGKL</sequence>
<dbReference type="Proteomes" id="UP001497700">
    <property type="component" value="Unassembled WGS sequence"/>
</dbReference>
<evidence type="ECO:0000313" key="2">
    <source>
        <dbReference type="Proteomes" id="UP001497700"/>
    </source>
</evidence>
<dbReference type="EMBL" id="MU393526">
    <property type="protein sequence ID" value="KAI4862432.1"/>
    <property type="molecule type" value="Genomic_DNA"/>
</dbReference>
<organism evidence="1 2">
    <name type="scientific">Hypoxylon rubiginosum</name>
    <dbReference type="NCBI Taxonomy" id="110542"/>
    <lineage>
        <taxon>Eukaryota</taxon>
        <taxon>Fungi</taxon>
        <taxon>Dikarya</taxon>
        <taxon>Ascomycota</taxon>
        <taxon>Pezizomycotina</taxon>
        <taxon>Sordariomycetes</taxon>
        <taxon>Xylariomycetidae</taxon>
        <taxon>Xylariales</taxon>
        <taxon>Hypoxylaceae</taxon>
        <taxon>Hypoxylon</taxon>
    </lineage>
</organism>